<dbReference type="CDD" id="cd06257">
    <property type="entry name" value="DnaJ"/>
    <property type="match status" value="1"/>
</dbReference>
<dbReference type="InterPro" id="IPR008971">
    <property type="entry name" value="HSP40/DnaJ_pept-bd"/>
</dbReference>
<dbReference type="SUPFAM" id="SSF46565">
    <property type="entry name" value="Chaperone J-domain"/>
    <property type="match status" value="1"/>
</dbReference>
<dbReference type="PANTHER" id="PTHR44298:SF1">
    <property type="entry name" value="DNAJ HOMOLOG SUBFAMILY B MEMBER 11"/>
    <property type="match status" value="1"/>
</dbReference>
<dbReference type="InterPro" id="IPR051736">
    <property type="entry name" value="DnaJ-B11-like"/>
</dbReference>
<dbReference type="EMBL" id="FO082276">
    <property type="protein sequence ID" value="CCO15609.1"/>
    <property type="molecule type" value="Genomic_DNA"/>
</dbReference>
<proteinExistence type="predicted"/>
<gene>
    <name evidence="4" type="ORF">Bathy03g00640</name>
</gene>
<name>K8ECE8_9CHLO</name>
<dbReference type="InterPro" id="IPR018253">
    <property type="entry name" value="DnaJ_domain_CS"/>
</dbReference>
<dbReference type="PRINTS" id="PR00625">
    <property type="entry name" value="JDOMAIN"/>
</dbReference>
<evidence type="ECO:0000256" key="2">
    <source>
        <dbReference type="SAM" id="Phobius"/>
    </source>
</evidence>
<dbReference type="InterPro" id="IPR036869">
    <property type="entry name" value="J_dom_sf"/>
</dbReference>
<dbReference type="KEGG" id="bpg:Bathy03g00640"/>
<evidence type="ECO:0000313" key="4">
    <source>
        <dbReference type="EMBL" id="CCO15609.1"/>
    </source>
</evidence>
<dbReference type="InterPro" id="IPR002939">
    <property type="entry name" value="DnaJ_C"/>
</dbReference>
<dbReference type="CDD" id="cd10747">
    <property type="entry name" value="DnaJ_C"/>
    <property type="match status" value="1"/>
</dbReference>
<dbReference type="FunFam" id="2.60.260.20:FF:000013">
    <property type="entry name" value="DnaJ subfamily B member 11"/>
    <property type="match status" value="1"/>
</dbReference>
<dbReference type="PROSITE" id="PS50076">
    <property type="entry name" value="DNAJ_2"/>
    <property type="match status" value="1"/>
</dbReference>
<dbReference type="GO" id="GO:0051082">
    <property type="term" value="F:unfolded protein binding"/>
    <property type="evidence" value="ECO:0007669"/>
    <property type="project" value="InterPro"/>
</dbReference>
<dbReference type="GO" id="GO:0006457">
    <property type="term" value="P:protein folding"/>
    <property type="evidence" value="ECO:0007669"/>
    <property type="project" value="InterPro"/>
</dbReference>
<dbReference type="SMART" id="SM00271">
    <property type="entry name" value="DnaJ"/>
    <property type="match status" value="1"/>
</dbReference>
<evidence type="ECO:0000313" key="5">
    <source>
        <dbReference type="Proteomes" id="UP000198341"/>
    </source>
</evidence>
<dbReference type="SUPFAM" id="SSF49493">
    <property type="entry name" value="HSP40/DnaJ peptide-binding domain"/>
    <property type="match status" value="2"/>
</dbReference>
<dbReference type="eggNOG" id="KOG0713">
    <property type="taxonomic scope" value="Eukaryota"/>
</dbReference>
<keyword evidence="1" id="KW-0732">Signal</keyword>
<feature type="domain" description="J" evidence="3">
    <location>
        <begin position="139"/>
        <end position="204"/>
    </location>
</feature>
<evidence type="ECO:0000259" key="3">
    <source>
        <dbReference type="PROSITE" id="PS50076"/>
    </source>
</evidence>
<dbReference type="Gene3D" id="2.60.260.20">
    <property type="entry name" value="Urease metallochaperone UreE, N-terminal domain"/>
    <property type="match status" value="2"/>
</dbReference>
<dbReference type="Pfam" id="PF00226">
    <property type="entry name" value="DnaJ"/>
    <property type="match status" value="1"/>
</dbReference>
<dbReference type="AlphaFoldDB" id="K8ECE8"/>
<keyword evidence="2" id="KW-1133">Transmembrane helix</keyword>
<keyword evidence="2" id="KW-0812">Transmembrane</keyword>
<dbReference type="PROSITE" id="PS00636">
    <property type="entry name" value="DNAJ_1"/>
    <property type="match status" value="1"/>
</dbReference>
<keyword evidence="5" id="KW-1185">Reference proteome</keyword>
<dbReference type="GeneID" id="19016602"/>
<dbReference type="PANTHER" id="PTHR44298">
    <property type="entry name" value="DNAJ HOMOLOG SUBFAMILY B MEMBER 11"/>
    <property type="match status" value="1"/>
</dbReference>
<feature type="transmembrane region" description="Helical" evidence="2">
    <location>
        <begin position="112"/>
        <end position="132"/>
    </location>
</feature>
<accession>K8ECE8</accession>
<dbReference type="STRING" id="41875.K8ECE8"/>
<dbReference type="InterPro" id="IPR001623">
    <property type="entry name" value="DnaJ_domain"/>
</dbReference>
<dbReference type="Pfam" id="PF01556">
    <property type="entry name" value="DnaJ_C"/>
    <property type="match status" value="1"/>
</dbReference>
<protein>
    <recommendedName>
        <fullName evidence="3">J domain-containing protein</fullName>
    </recommendedName>
</protein>
<sequence>MKKFSAQKCCFSSEFLLANDKSFQTCRNRRQKRLFRNSYLYHRVLNCTQTLAHFLGLSSSLEADERSIDRRSLCCSTRTMTTFGNDTTKNTTKEKMMPRRCRSKKLIGRKKSSSLFVLLLTTLLLLSVSFVAEFAHAKDYYSILGVARGAPESQIKRAYRKLALKYHPDKNPGDDKAKSKFEELSNAYEVLTDEEKRQIYDRHGEEGLKQHQQGGGGGGGGHPGDIFSQFFGGGFGGFGGFGGMNQEPETPKGEPVQMDLYVSLKDLYLGNTIKVIRDKDVLKPAKGTRKCNCRQKMVTRQVGPGMFQQYAQNECEECPNVKLAREKSTLMCEIEPGMEDGKEILFFEEGDVLIDGEPGDLKMIVKAQYDKEMKWRRGASDNNLYMDKEITLVMALNGFETEITHYDGRKIVLKNEEVTTPGFVQTYKGEGMPRFGSSGKFGDLVVTYSIKFPKKVPNGSKQIVKDIFSSDFVDF</sequence>
<reference evidence="4 5" key="1">
    <citation type="submission" date="2011-10" db="EMBL/GenBank/DDBJ databases">
        <authorList>
            <person name="Genoscope - CEA"/>
        </authorList>
    </citation>
    <scope>NUCLEOTIDE SEQUENCE [LARGE SCALE GENOMIC DNA]</scope>
    <source>
        <strain evidence="4 5">RCC 1105</strain>
    </source>
</reference>
<keyword evidence="2" id="KW-0472">Membrane</keyword>
<dbReference type="Gene3D" id="1.10.287.110">
    <property type="entry name" value="DnaJ domain"/>
    <property type="match status" value="1"/>
</dbReference>
<dbReference type="Proteomes" id="UP000198341">
    <property type="component" value="Chromosome 3"/>
</dbReference>
<evidence type="ECO:0000256" key="1">
    <source>
        <dbReference type="ARBA" id="ARBA00022729"/>
    </source>
</evidence>
<dbReference type="OrthoDB" id="550424at2759"/>
<dbReference type="RefSeq" id="XP_007514172.1">
    <property type="nucleotide sequence ID" value="XM_007514110.1"/>
</dbReference>
<organism evidence="4 5">
    <name type="scientific">Bathycoccus prasinos</name>
    <dbReference type="NCBI Taxonomy" id="41875"/>
    <lineage>
        <taxon>Eukaryota</taxon>
        <taxon>Viridiplantae</taxon>
        <taxon>Chlorophyta</taxon>
        <taxon>Mamiellophyceae</taxon>
        <taxon>Mamiellales</taxon>
        <taxon>Bathycoccaceae</taxon>
        <taxon>Bathycoccus</taxon>
    </lineage>
</organism>